<dbReference type="AlphaFoldDB" id="A0A2H5P2U5"/>
<feature type="domain" description="O-methyltransferase C-terminal" evidence="5">
    <location>
        <begin position="436"/>
        <end position="638"/>
    </location>
</feature>
<proteinExistence type="inferred from homology"/>
<dbReference type="PROSITE" id="PS51683">
    <property type="entry name" value="SAM_OMT_II"/>
    <property type="match status" value="2"/>
</dbReference>
<dbReference type="InterPro" id="IPR029063">
    <property type="entry name" value="SAM-dependent_MTases_sf"/>
</dbReference>
<evidence type="ECO:0008006" key="9">
    <source>
        <dbReference type="Google" id="ProtNLM"/>
    </source>
</evidence>
<evidence type="ECO:0000259" key="5">
    <source>
        <dbReference type="Pfam" id="PF00891"/>
    </source>
</evidence>
<comment type="caution">
    <text evidence="7">The sequence shown here is derived from an EMBL/GenBank/DDBJ whole genome shotgun (WGS) entry which is preliminary data.</text>
</comment>
<evidence type="ECO:0000256" key="1">
    <source>
        <dbReference type="ARBA" id="ARBA00022603"/>
    </source>
</evidence>
<evidence type="ECO:0000256" key="4">
    <source>
        <dbReference type="ARBA" id="ARBA00038277"/>
    </source>
</evidence>
<dbReference type="Gene3D" id="1.10.10.10">
    <property type="entry name" value="Winged helix-like DNA-binding domain superfamily/Winged helix DNA-binding domain"/>
    <property type="match status" value="2"/>
</dbReference>
<feature type="domain" description="O-methyltransferase dimerisation" evidence="6">
    <location>
        <begin position="6"/>
        <end position="88"/>
    </location>
</feature>
<dbReference type="STRING" id="55188.A0A2H5P2U5"/>
<dbReference type="InterPro" id="IPR016461">
    <property type="entry name" value="COMT-like"/>
</dbReference>
<evidence type="ECO:0000259" key="6">
    <source>
        <dbReference type="Pfam" id="PF08100"/>
    </source>
</evidence>
<keyword evidence="3" id="KW-0949">S-adenosyl-L-methionine</keyword>
<dbReference type="SUPFAM" id="SSF46785">
    <property type="entry name" value="Winged helix' DNA-binding domain"/>
    <property type="match status" value="2"/>
</dbReference>
<dbReference type="GO" id="GO:0032259">
    <property type="term" value="P:methylation"/>
    <property type="evidence" value="ECO:0007669"/>
    <property type="project" value="UniProtKB-KW"/>
</dbReference>
<dbReference type="GO" id="GO:0008171">
    <property type="term" value="F:O-methyltransferase activity"/>
    <property type="evidence" value="ECO:0007669"/>
    <property type="project" value="InterPro"/>
</dbReference>
<name>A0A2H5P2U5_CITUN</name>
<organism evidence="7 8">
    <name type="scientific">Citrus unshiu</name>
    <name type="common">Satsuma mandarin</name>
    <name type="synonym">Citrus nobilis var. unshiu</name>
    <dbReference type="NCBI Taxonomy" id="55188"/>
    <lineage>
        <taxon>Eukaryota</taxon>
        <taxon>Viridiplantae</taxon>
        <taxon>Streptophyta</taxon>
        <taxon>Embryophyta</taxon>
        <taxon>Tracheophyta</taxon>
        <taxon>Spermatophyta</taxon>
        <taxon>Magnoliopsida</taxon>
        <taxon>eudicotyledons</taxon>
        <taxon>Gunneridae</taxon>
        <taxon>Pentapetalae</taxon>
        <taxon>rosids</taxon>
        <taxon>malvids</taxon>
        <taxon>Sapindales</taxon>
        <taxon>Rutaceae</taxon>
        <taxon>Aurantioideae</taxon>
        <taxon>Citrus</taxon>
    </lineage>
</organism>
<evidence type="ECO:0000313" key="7">
    <source>
        <dbReference type="EMBL" id="GAY46591.1"/>
    </source>
</evidence>
<sequence length="658" mass="72742">MHACLNINNSLALKCAIELRIPDIIHSHGGPITLSQIASCIDSPSPEISYLERIIRLLGRKNIFAAHHPSDGGEPLYGLTHSSRWLVTGSDSNQLGSVYLVENHPYIVNSWHFMSQCVKEGGSAIEKAFGGVVIDLASKDQQFNRIFNEGMACNSKFLTREILGSYKHGFDSLKSLVDVAGGIGGLISEIVKSYPNIKGINFDLPHVITTAPVYDGVTHVSGDMFHAIPNADALLLKNCREAIPEKTGKVIIIDVVLQPDGQGLFDDAGYAFDLVMMVNTPGGKERTELEWKKLLEDGGFPRYQIIKIPALQSIIEAYPEGQAEVWQFMFAFTYSMALKSAVELRLADIMHSHGCPITLSQLASRIDSSCPDISHLARIMRMLVYKGIFAAHHPSDGGDETLYGTTHISKWLLHDSELSLAPMILVQNNQWLLAPWHYLSQCVKKGGIPFRKAHGSTFWDFASQNPQLNNLFNEAMACTTKITMKAFVSHYKVDGFNNIRSMVDVGGGTGTALAEIVKSYPHIKGINFDLQHVIATAPTHEGVSHVGGDMFDAIPNADAWILHDWGDEACIKILKNCRKAIPEKIGKVIIVDIVLQPDGSGLFDETRLVFDLLMMVDLSGGKERTELEWKKILENGGFPRYRIIKIPALLWIVEAYPE</sequence>
<dbReference type="GO" id="GO:0046983">
    <property type="term" value="F:protein dimerization activity"/>
    <property type="evidence" value="ECO:0007669"/>
    <property type="project" value="InterPro"/>
</dbReference>
<evidence type="ECO:0000256" key="3">
    <source>
        <dbReference type="ARBA" id="ARBA00022691"/>
    </source>
</evidence>
<feature type="domain" description="O-methyltransferase dimerisation" evidence="6">
    <location>
        <begin position="326"/>
        <end position="414"/>
    </location>
</feature>
<dbReference type="Pfam" id="PF08100">
    <property type="entry name" value="Dimerisation"/>
    <property type="match status" value="2"/>
</dbReference>
<dbReference type="Pfam" id="PF00891">
    <property type="entry name" value="Methyltransf_2"/>
    <property type="match status" value="2"/>
</dbReference>
<dbReference type="Gene3D" id="3.40.50.150">
    <property type="entry name" value="Vaccinia Virus protein VP39"/>
    <property type="match status" value="2"/>
</dbReference>
<dbReference type="InterPro" id="IPR012967">
    <property type="entry name" value="COMT_dimerisation"/>
</dbReference>
<dbReference type="Proteomes" id="UP000236630">
    <property type="component" value="Unassembled WGS sequence"/>
</dbReference>
<feature type="domain" description="O-methyltransferase C-terminal" evidence="5">
    <location>
        <begin position="111"/>
        <end position="300"/>
    </location>
</feature>
<comment type="similarity">
    <text evidence="4">Belongs to the class I-like SAM-binding methyltransferase superfamily. Cation-independent O-methyltransferase family.</text>
</comment>
<dbReference type="PANTHER" id="PTHR11746">
    <property type="entry name" value="O-METHYLTRANSFERASE"/>
    <property type="match status" value="1"/>
</dbReference>
<dbReference type="InterPro" id="IPR036388">
    <property type="entry name" value="WH-like_DNA-bd_sf"/>
</dbReference>
<dbReference type="InterPro" id="IPR036390">
    <property type="entry name" value="WH_DNA-bd_sf"/>
</dbReference>
<accession>A0A2H5P2U5</accession>
<dbReference type="InterPro" id="IPR001077">
    <property type="entry name" value="COMT_C"/>
</dbReference>
<evidence type="ECO:0000313" key="8">
    <source>
        <dbReference type="Proteomes" id="UP000236630"/>
    </source>
</evidence>
<keyword evidence="1" id="KW-0489">Methyltransferase</keyword>
<gene>
    <name evidence="7" type="ORF">CUMW_098250</name>
</gene>
<evidence type="ECO:0000256" key="2">
    <source>
        <dbReference type="ARBA" id="ARBA00022679"/>
    </source>
</evidence>
<reference evidence="7 8" key="1">
    <citation type="journal article" date="2017" name="Front. Genet.">
        <title>Draft sequencing of the heterozygous diploid genome of Satsuma (Citrus unshiu Marc.) using a hybrid assembly approach.</title>
        <authorList>
            <person name="Shimizu T."/>
            <person name="Tanizawa Y."/>
            <person name="Mochizuki T."/>
            <person name="Nagasaki H."/>
            <person name="Yoshioka T."/>
            <person name="Toyoda A."/>
            <person name="Fujiyama A."/>
            <person name="Kaminuma E."/>
            <person name="Nakamura Y."/>
        </authorList>
    </citation>
    <scope>NUCLEOTIDE SEQUENCE [LARGE SCALE GENOMIC DNA]</scope>
    <source>
        <strain evidence="8">cv. Miyagawa wase</strain>
    </source>
</reference>
<protein>
    <recommendedName>
        <fullName evidence="9">O-methyltransferase domain-containing protein</fullName>
    </recommendedName>
</protein>
<keyword evidence="2" id="KW-0808">Transferase</keyword>
<keyword evidence="8" id="KW-1185">Reference proteome</keyword>
<dbReference type="FunFam" id="3.40.50.150:FF:000294">
    <property type="entry name" value="O-methyltransferase family protein"/>
    <property type="match status" value="1"/>
</dbReference>
<dbReference type="SUPFAM" id="SSF53335">
    <property type="entry name" value="S-adenosyl-L-methionine-dependent methyltransferases"/>
    <property type="match status" value="2"/>
</dbReference>
<dbReference type="EMBL" id="BDQV01000034">
    <property type="protein sequence ID" value="GAY46591.1"/>
    <property type="molecule type" value="Genomic_DNA"/>
</dbReference>